<dbReference type="AlphaFoldDB" id="A0A8S3WHQ8"/>
<name>A0A8S3WHQ8_PARAO</name>
<proteinExistence type="predicted"/>
<accession>A0A8S3WHQ8</accession>
<dbReference type="EMBL" id="CAJQZP010000397">
    <property type="protein sequence ID" value="CAG4959475.1"/>
    <property type="molecule type" value="Genomic_DNA"/>
</dbReference>
<sequence length="122" mass="13119">MPVKLIYSVSITENKLVQSAQVASTSTPTLEACDWSNNAAWMTPSLFQTTPGAPVIRCSSTAPGGEIASNEQGSNTVSPSKNKLVQLISQKQKLISPAFGNHILWPSDSPIKIKQRNACHLQ</sequence>
<evidence type="ECO:0000313" key="2">
    <source>
        <dbReference type="Proteomes" id="UP000691718"/>
    </source>
</evidence>
<keyword evidence="2" id="KW-1185">Reference proteome</keyword>
<organism evidence="1 2">
    <name type="scientific">Parnassius apollo</name>
    <name type="common">Apollo butterfly</name>
    <name type="synonym">Papilio apollo</name>
    <dbReference type="NCBI Taxonomy" id="110799"/>
    <lineage>
        <taxon>Eukaryota</taxon>
        <taxon>Metazoa</taxon>
        <taxon>Ecdysozoa</taxon>
        <taxon>Arthropoda</taxon>
        <taxon>Hexapoda</taxon>
        <taxon>Insecta</taxon>
        <taxon>Pterygota</taxon>
        <taxon>Neoptera</taxon>
        <taxon>Endopterygota</taxon>
        <taxon>Lepidoptera</taxon>
        <taxon>Glossata</taxon>
        <taxon>Ditrysia</taxon>
        <taxon>Papilionoidea</taxon>
        <taxon>Papilionidae</taxon>
        <taxon>Parnassiinae</taxon>
        <taxon>Parnassini</taxon>
        <taxon>Parnassius</taxon>
        <taxon>Parnassius</taxon>
    </lineage>
</organism>
<gene>
    <name evidence="1" type="ORF">PAPOLLO_LOCUS6164</name>
</gene>
<dbReference type="Proteomes" id="UP000691718">
    <property type="component" value="Unassembled WGS sequence"/>
</dbReference>
<protein>
    <submittedName>
        <fullName evidence="1">(apollo) hypothetical protein</fullName>
    </submittedName>
</protein>
<reference evidence="1" key="1">
    <citation type="submission" date="2021-04" db="EMBL/GenBank/DDBJ databases">
        <authorList>
            <person name="Tunstrom K."/>
        </authorList>
    </citation>
    <scope>NUCLEOTIDE SEQUENCE</scope>
</reference>
<evidence type="ECO:0000313" key="1">
    <source>
        <dbReference type="EMBL" id="CAG4959475.1"/>
    </source>
</evidence>
<comment type="caution">
    <text evidence="1">The sequence shown here is derived from an EMBL/GenBank/DDBJ whole genome shotgun (WGS) entry which is preliminary data.</text>
</comment>